<feature type="compositionally biased region" description="Basic and acidic residues" evidence="1">
    <location>
        <begin position="1"/>
        <end position="10"/>
    </location>
</feature>
<dbReference type="EMBL" id="JAHRIQ010086127">
    <property type="protein sequence ID" value="MEQ2249692.1"/>
    <property type="molecule type" value="Genomic_DNA"/>
</dbReference>
<evidence type="ECO:0000313" key="2">
    <source>
        <dbReference type="EMBL" id="MEQ2249692.1"/>
    </source>
</evidence>
<gene>
    <name evidence="2" type="ORF">ILYODFUR_031850</name>
</gene>
<organism evidence="2 3">
    <name type="scientific">Ilyodon furcidens</name>
    <name type="common">goldbreast splitfin</name>
    <dbReference type="NCBI Taxonomy" id="33524"/>
    <lineage>
        <taxon>Eukaryota</taxon>
        <taxon>Metazoa</taxon>
        <taxon>Chordata</taxon>
        <taxon>Craniata</taxon>
        <taxon>Vertebrata</taxon>
        <taxon>Euteleostomi</taxon>
        <taxon>Actinopterygii</taxon>
        <taxon>Neopterygii</taxon>
        <taxon>Teleostei</taxon>
        <taxon>Neoteleostei</taxon>
        <taxon>Acanthomorphata</taxon>
        <taxon>Ovalentaria</taxon>
        <taxon>Atherinomorphae</taxon>
        <taxon>Cyprinodontiformes</taxon>
        <taxon>Goodeidae</taxon>
        <taxon>Ilyodon</taxon>
    </lineage>
</organism>
<evidence type="ECO:0000256" key="1">
    <source>
        <dbReference type="SAM" id="MobiDB-lite"/>
    </source>
</evidence>
<feature type="compositionally biased region" description="Polar residues" evidence="1">
    <location>
        <begin position="65"/>
        <end position="76"/>
    </location>
</feature>
<accession>A0ABV0UWZ8</accession>
<comment type="caution">
    <text evidence="2">The sequence shown here is derived from an EMBL/GenBank/DDBJ whole genome shotgun (WGS) entry which is preliminary data.</text>
</comment>
<evidence type="ECO:0000313" key="3">
    <source>
        <dbReference type="Proteomes" id="UP001482620"/>
    </source>
</evidence>
<feature type="compositionally biased region" description="Basic and acidic residues" evidence="1">
    <location>
        <begin position="18"/>
        <end position="29"/>
    </location>
</feature>
<reference evidence="2 3" key="1">
    <citation type="submission" date="2021-06" db="EMBL/GenBank/DDBJ databases">
        <authorList>
            <person name="Palmer J.M."/>
        </authorList>
    </citation>
    <scope>NUCLEOTIDE SEQUENCE [LARGE SCALE GENOMIC DNA]</scope>
    <source>
        <strain evidence="3">if_2019</strain>
        <tissue evidence="2">Muscle</tissue>
    </source>
</reference>
<feature type="region of interest" description="Disordered" evidence="1">
    <location>
        <begin position="1"/>
        <end position="76"/>
    </location>
</feature>
<keyword evidence="3" id="KW-1185">Reference proteome</keyword>
<dbReference type="Proteomes" id="UP001482620">
    <property type="component" value="Unassembled WGS sequence"/>
</dbReference>
<protein>
    <submittedName>
        <fullName evidence="2">Uncharacterized protein</fullName>
    </submittedName>
</protein>
<name>A0ABV0UWZ8_9TELE</name>
<proteinExistence type="predicted"/>
<sequence>MPYIQEDEKSKKKHKKKEKVEAAAGDDKEKKKKRPRSKKTEVDELEDFLSGVAGSVKRDDDSDPHSYSCSHFHSTQ</sequence>